<dbReference type="InterPro" id="IPR013057">
    <property type="entry name" value="AA_transpt_TM"/>
</dbReference>
<dbReference type="InterPro" id="IPR029526">
    <property type="entry name" value="PGBD"/>
</dbReference>
<dbReference type="EMBL" id="JANEYF010005463">
    <property type="protein sequence ID" value="KAJ8928130.1"/>
    <property type="molecule type" value="Genomic_DNA"/>
</dbReference>
<evidence type="ECO:0000259" key="7">
    <source>
        <dbReference type="Pfam" id="PF01490"/>
    </source>
</evidence>
<proteinExistence type="predicted"/>
<gene>
    <name evidence="9" type="ORF">NQ314_019356</name>
</gene>
<dbReference type="AlphaFoldDB" id="A0AAV8WPT5"/>
<feature type="domain" description="Amino acid transporter transmembrane" evidence="7">
    <location>
        <begin position="299"/>
        <end position="378"/>
    </location>
</feature>
<dbReference type="GO" id="GO:0005774">
    <property type="term" value="C:vacuolar membrane"/>
    <property type="evidence" value="ECO:0007669"/>
    <property type="project" value="TreeGrafter"/>
</dbReference>
<accession>A0AAV8WPT5</accession>
<feature type="compositionally biased region" description="Acidic residues" evidence="5">
    <location>
        <begin position="57"/>
        <end position="71"/>
    </location>
</feature>
<protein>
    <recommendedName>
        <fullName evidence="11">Amino acid transporter transmembrane domain-containing protein</fullName>
    </recommendedName>
</protein>
<evidence type="ECO:0000259" key="8">
    <source>
        <dbReference type="Pfam" id="PF13843"/>
    </source>
</evidence>
<feature type="transmembrane region" description="Helical" evidence="6">
    <location>
        <begin position="451"/>
        <end position="476"/>
    </location>
</feature>
<keyword evidence="3 6" id="KW-1133">Transmembrane helix</keyword>
<comment type="caution">
    <text evidence="9">The sequence shown here is derived from an EMBL/GenBank/DDBJ whole genome shotgun (WGS) entry which is preliminary data.</text>
</comment>
<reference evidence="9" key="1">
    <citation type="journal article" date="2023" name="Insect Mol. Biol.">
        <title>Genome sequencing provides insights into the evolution of gene families encoding plant cell wall-degrading enzymes in longhorned beetles.</title>
        <authorList>
            <person name="Shin N.R."/>
            <person name="Okamura Y."/>
            <person name="Kirsch R."/>
            <person name="Pauchet Y."/>
        </authorList>
    </citation>
    <scope>NUCLEOTIDE SEQUENCE</scope>
    <source>
        <strain evidence="9">RBIC_L_NR</strain>
    </source>
</reference>
<feature type="transmembrane region" description="Helical" evidence="6">
    <location>
        <begin position="405"/>
        <end position="431"/>
    </location>
</feature>
<keyword evidence="4 6" id="KW-0472">Membrane</keyword>
<feature type="transmembrane region" description="Helical" evidence="6">
    <location>
        <begin position="496"/>
        <end position="517"/>
    </location>
</feature>
<feature type="transmembrane region" description="Helical" evidence="6">
    <location>
        <begin position="523"/>
        <end position="544"/>
    </location>
</feature>
<feature type="region of interest" description="Disordered" evidence="5">
    <location>
        <begin position="57"/>
        <end position="79"/>
    </location>
</feature>
<evidence type="ECO:0000256" key="4">
    <source>
        <dbReference type="ARBA" id="ARBA00023136"/>
    </source>
</evidence>
<feature type="domain" description="PiggyBac transposable element-derived protein" evidence="8">
    <location>
        <begin position="130"/>
        <end position="194"/>
    </location>
</feature>
<feature type="transmembrane region" description="Helical" evidence="6">
    <location>
        <begin position="556"/>
        <end position="574"/>
    </location>
</feature>
<comment type="subcellular location">
    <subcellularLocation>
        <location evidence="1">Membrane</location>
        <topology evidence="1">Multi-pass membrane protein</topology>
    </subcellularLocation>
</comment>
<evidence type="ECO:0000313" key="9">
    <source>
        <dbReference type="EMBL" id="KAJ8928130.1"/>
    </source>
</evidence>
<keyword evidence="2 6" id="KW-0812">Transmembrane</keyword>
<evidence type="ECO:0008006" key="11">
    <source>
        <dbReference type="Google" id="ProtNLM"/>
    </source>
</evidence>
<dbReference type="GO" id="GO:0015179">
    <property type="term" value="F:L-amino acid transmembrane transporter activity"/>
    <property type="evidence" value="ECO:0007669"/>
    <property type="project" value="TreeGrafter"/>
</dbReference>
<feature type="domain" description="PiggyBac transposable element-derived protein" evidence="8">
    <location>
        <begin position="197"/>
        <end position="254"/>
    </location>
</feature>
<evidence type="ECO:0000256" key="5">
    <source>
        <dbReference type="SAM" id="MobiDB-lite"/>
    </source>
</evidence>
<name>A0AAV8WPT5_9CUCU</name>
<dbReference type="PANTHER" id="PTHR22950">
    <property type="entry name" value="AMINO ACID TRANSPORTER"/>
    <property type="match status" value="1"/>
</dbReference>
<dbReference type="Pfam" id="PF01490">
    <property type="entry name" value="Aa_trans"/>
    <property type="match status" value="2"/>
</dbReference>
<evidence type="ECO:0000313" key="10">
    <source>
        <dbReference type="Proteomes" id="UP001162156"/>
    </source>
</evidence>
<keyword evidence="10" id="KW-1185">Reference proteome</keyword>
<evidence type="ECO:0000256" key="1">
    <source>
        <dbReference type="ARBA" id="ARBA00004141"/>
    </source>
</evidence>
<evidence type="ECO:0000256" key="3">
    <source>
        <dbReference type="ARBA" id="ARBA00022989"/>
    </source>
</evidence>
<organism evidence="9 10">
    <name type="scientific">Rhamnusium bicolor</name>
    <dbReference type="NCBI Taxonomy" id="1586634"/>
    <lineage>
        <taxon>Eukaryota</taxon>
        <taxon>Metazoa</taxon>
        <taxon>Ecdysozoa</taxon>
        <taxon>Arthropoda</taxon>
        <taxon>Hexapoda</taxon>
        <taxon>Insecta</taxon>
        <taxon>Pterygota</taxon>
        <taxon>Neoptera</taxon>
        <taxon>Endopterygota</taxon>
        <taxon>Coleoptera</taxon>
        <taxon>Polyphaga</taxon>
        <taxon>Cucujiformia</taxon>
        <taxon>Chrysomeloidea</taxon>
        <taxon>Cerambycidae</taxon>
        <taxon>Lepturinae</taxon>
        <taxon>Rhagiini</taxon>
        <taxon>Rhamnusium</taxon>
    </lineage>
</organism>
<evidence type="ECO:0000256" key="6">
    <source>
        <dbReference type="SAM" id="Phobius"/>
    </source>
</evidence>
<dbReference type="Pfam" id="PF13843">
    <property type="entry name" value="DDE_Tnp_1_7"/>
    <property type="match status" value="2"/>
</dbReference>
<sequence length="609" mass="68375">MALYDENFKWSHGVGYLFTSGQFDDKWSNKMWSREEEQEHLAKLMVECLIDSDIEESVDFDDEEKEGEEDILESRNSDTDTEQEISDTVVYYDSQNRRPTFIGKDNTTIWFKDPLPRRERTRAENLIKHLLDPTLNMMVECTNKRIQANRANYQRERDAKDTDIQEMKAFIGLLYLAGVLKSNRLNVEEMWSKKVSNSAKDVVERLCQPIKGSGRNVTVDNWFTSGELLENLQKYFKLTLLGTIRKNKRELLPEFSSPSARPILSSMYKISKSNDLEIANTEFDPFKARKLEHPVSDCDTLTHLLKASLGTGILSMPAAFYASGLVLGIFSTILVSVICTHCSYILVECAHELYKKSGKTQMGFADVAEEACLRGPKWGKKFAGTARQLVLVMPLENHMQNPQHFTGLCGVLNQGMSGVTLVYILLGFFGYLKYGSDIQGSVTLNLPQADYASQVVNVLIGLAVFCTFGLQFYVCLDIAWNGLKKRYEKHGNIAQYIMRTIMVVVCVSLAVAVPTIIPFVSLIGAFCFSILGLMVPVGIEVLTFWDKGFGKFNWKIFKNVVVVLTGTLALVFGSKSAVEDIIAMYVTPAPIVNGTIYNSSLLLLNGTAS</sequence>
<dbReference type="PANTHER" id="PTHR22950:SF154">
    <property type="entry name" value="PROTON-COUPLED AMINO ACID TRANSPORTER-LIKE PROTEIN PATHETIC"/>
    <property type="match status" value="1"/>
</dbReference>
<evidence type="ECO:0000256" key="2">
    <source>
        <dbReference type="ARBA" id="ARBA00022692"/>
    </source>
</evidence>
<dbReference type="Proteomes" id="UP001162156">
    <property type="component" value="Unassembled WGS sequence"/>
</dbReference>
<feature type="transmembrane region" description="Helical" evidence="6">
    <location>
        <begin position="318"/>
        <end position="347"/>
    </location>
</feature>
<feature type="domain" description="Amino acid transporter transmembrane" evidence="7">
    <location>
        <begin position="391"/>
        <end position="574"/>
    </location>
</feature>